<feature type="region of interest" description="Disordered" evidence="1">
    <location>
        <begin position="1"/>
        <end position="42"/>
    </location>
</feature>
<reference evidence="3 4" key="1">
    <citation type="journal article" date="2014" name="Genome Biol. Evol.">
        <title>The genome of the myxosporean Thelohanellus kitauei shows adaptations to nutrient acquisition within its fish host.</title>
        <authorList>
            <person name="Yang Y."/>
            <person name="Xiong J."/>
            <person name="Zhou Z."/>
            <person name="Huo F."/>
            <person name="Miao W."/>
            <person name="Ran C."/>
            <person name="Liu Y."/>
            <person name="Zhang J."/>
            <person name="Feng J."/>
            <person name="Wang M."/>
            <person name="Wang M."/>
            <person name="Wang L."/>
            <person name="Yao B."/>
        </authorList>
    </citation>
    <scope>NUCLEOTIDE SEQUENCE [LARGE SCALE GENOMIC DNA]</scope>
    <source>
        <strain evidence="3">Wuqing</strain>
    </source>
</reference>
<evidence type="ECO:0000313" key="2">
    <source>
        <dbReference type="EMBL" id="KII61877.1"/>
    </source>
</evidence>
<gene>
    <name evidence="2" type="ORF">RF11_05309</name>
    <name evidence="3" type="ORF">RF11_09588</name>
</gene>
<protein>
    <submittedName>
        <fullName evidence="3">Uncharacterized protein</fullName>
    </submittedName>
</protein>
<dbReference type="EMBL" id="JWZT01005194">
    <property type="protein sequence ID" value="KII61877.1"/>
    <property type="molecule type" value="Genomic_DNA"/>
</dbReference>
<evidence type="ECO:0000313" key="3">
    <source>
        <dbReference type="EMBL" id="KII62271.1"/>
    </source>
</evidence>
<evidence type="ECO:0000256" key="1">
    <source>
        <dbReference type="SAM" id="MobiDB-lite"/>
    </source>
</evidence>
<dbReference type="EMBL" id="JWZT01005022">
    <property type="protein sequence ID" value="KII62271.1"/>
    <property type="molecule type" value="Genomic_DNA"/>
</dbReference>
<sequence length="129" mass="14760">MKPANLSQKRKRYADIKTLKKAKPNRNQVNSTDSDNRLVNDASTSRYENHLIEIDVVHNEQSPIIEENNIIKDQIEVKALNITNIIPVNPSNTYYHNSPSGPNPQMIRPIAILIDDPNNIFLKILLLQH</sequence>
<dbReference type="AlphaFoldDB" id="A0A0C2MKY6"/>
<name>A0A0C2MKY6_THEKT</name>
<keyword evidence="4" id="KW-1185">Reference proteome</keyword>
<accession>A0A0C2MKY6</accession>
<dbReference type="Proteomes" id="UP000031668">
    <property type="component" value="Unassembled WGS sequence"/>
</dbReference>
<evidence type="ECO:0000313" key="4">
    <source>
        <dbReference type="Proteomes" id="UP000031668"/>
    </source>
</evidence>
<proteinExistence type="predicted"/>
<comment type="caution">
    <text evidence="3">The sequence shown here is derived from an EMBL/GenBank/DDBJ whole genome shotgun (WGS) entry which is preliminary data.</text>
</comment>
<organism evidence="3 4">
    <name type="scientific">Thelohanellus kitauei</name>
    <name type="common">Myxosporean</name>
    <dbReference type="NCBI Taxonomy" id="669202"/>
    <lineage>
        <taxon>Eukaryota</taxon>
        <taxon>Metazoa</taxon>
        <taxon>Cnidaria</taxon>
        <taxon>Myxozoa</taxon>
        <taxon>Myxosporea</taxon>
        <taxon>Bivalvulida</taxon>
        <taxon>Platysporina</taxon>
        <taxon>Myxobolidae</taxon>
        <taxon>Thelohanellus</taxon>
    </lineage>
</organism>